<proteinExistence type="predicted"/>
<comment type="caution">
    <text evidence="1">The sequence shown here is derived from an EMBL/GenBank/DDBJ whole genome shotgun (WGS) entry which is preliminary data.</text>
</comment>
<accession>A0A645GTM4</accession>
<name>A0A645GTM4_9ZZZZ</name>
<organism evidence="1">
    <name type="scientific">bioreactor metagenome</name>
    <dbReference type="NCBI Taxonomy" id="1076179"/>
    <lineage>
        <taxon>unclassified sequences</taxon>
        <taxon>metagenomes</taxon>
        <taxon>ecological metagenomes</taxon>
    </lineage>
</organism>
<evidence type="ECO:0000313" key="1">
    <source>
        <dbReference type="EMBL" id="MPN29660.1"/>
    </source>
</evidence>
<sequence>MQFNAKDTVLNVSLVDGKCSFSYGTMEDNKLIKVCGDFKDKCEISTEIHVNSEV</sequence>
<dbReference type="AlphaFoldDB" id="A0A645GTM4"/>
<gene>
    <name evidence="1" type="ORF">SDC9_177113</name>
</gene>
<dbReference type="EMBL" id="VSSQ01080459">
    <property type="protein sequence ID" value="MPN29660.1"/>
    <property type="molecule type" value="Genomic_DNA"/>
</dbReference>
<reference evidence="1" key="1">
    <citation type="submission" date="2019-08" db="EMBL/GenBank/DDBJ databases">
        <authorList>
            <person name="Kucharzyk K."/>
            <person name="Murdoch R.W."/>
            <person name="Higgins S."/>
            <person name="Loffler F."/>
        </authorList>
    </citation>
    <scope>NUCLEOTIDE SEQUENCE</scope>
</reference>
<protein>
    <submittedName>
        <fullName evidence="1">Uncharacterized protein</fullName>
    </submittedName>
</protein>